<dbReference type="PROSITE" id="PS00211">
    <property type="entry name" value="ABC_TRANSPORTER_1"/>
    <property type="match status" value="1"/>
</dbReference>
<dbReference type="InterPro" id="IPR015854">
    <property type="entry name" value="ABC_transpr_LolD-like"/>
</dbReference>
<dbReference type="PROSITE" id="PS50893">
    <property type="entry name" value="ABC_TRANSPORTER_2"/>
    <property type="match status" value="1"/>
</dbReference>
<evidence type="ECO:0000256" key="1">
    <source>
        <dbReference type="ARBA" id="ARBA00022448"/>
    </source>
</evidence>
<dbReference type="Proteomes" id="UP000822993">
    <property type="component" value="Unassembled WGS sequence"/>
</dbReference>
<accession>A0A9D5UBP5</accession>
<dbReference type="AlphaFoldDB" id="A0A9D5UBP5"/>
<keyword evidence="3 5" id="KW-0067">ATP-binding</keyword>
<feature type="domain" description="ABC transporter" evidence="4">
    <location>
        <begin position="2"/>
        <end position="201"/>
    </location>
</feature>
<gene>
    <name evidence="5" type="ORF">H9623_17830</name>
</gene>
<evidence type="ECO:0000313" key="6">
    <source>
        <dbReference type="Proteomes" id="UP000822993"/>
    </source>
</evidence>
<dbReference type="GO" id="GO:0016887">
    <property type="term" value="F:ATP hydrolysis activity"/>
    <property type="evidence" value="ECO:0007669"/>
    <property type="project" value="InterPro"/>
</dbReference>
<name>A0A9D5UBP5_9CELL</name>
<dbReference type="SMART" id="SM00382">
    <property type="entry name" value="AAA"/>
    <property type="match status" value="1"/>
</dbReference>
<dbReference type="InterPro" id="IPR017871">
    <property type="entry name" value="ABC_transporter-like_CS"/>
</dbReference>
<dbReference type="GO" id="GO:0022857">
    <property type="term" value="F:transmembrane transporter activity"/>
    <property type="evidence" value="ECO:0007669"/>
    <property type="project" value="TreeGrafter"/>
</dbReference>
<dbReference type="Gene3D" id="3.40.50.300">
    <property type="entry name" value="P-loop containing nucleotide triphosphate hydrolases"/>
    <property type="match status" value="1"/>
</dbReference>
<dbReference type="Pfam" id="PF00005">
    <property type="entry name" value="ABC_tran"/>
    <property type="match status" value="1"/>
</dbReference>
<proteinExistence type="predicted"/>
<dbReference type="RefSeq" id="WP_191805959.1">
    <property type="nucleotide sequence ID" value="NZ_JACSPN010000035.1"/>
</dbReference>
<dbReference type="InterPro" id="IPR027417">
    <property type="entry name" value="P-loop_NTPase"/>
</dbReference>
<keyword evidence="6" id="KW-1185">Reference proteome</keyword>
<dbReference type="GO" id="GO:0005524">
    <property type="term" value="F:ATP binding"/>
    <property type="evidence" value="ECO:0007669"/>
    <property type="project" value="UniProtKB-KW"/>
</dbReference>
<dbReference type="InterPro" id="IPR003593">
    <property type="entry name" value="AAA+_ATPase"/>
</dbReference>
<dbReference type="SUPFAM" id="SSF52540">
    <property type="entry name" value="P-loop containing nucleoside triphosphate hydrolases"/>
    <property type="match status" value="1"/>
</dbReference>
<comment type="caution">
    <text evidence="5">The sequence shown here is derived from an EMBL/GenBank/DDBJ whole genome shotgun (WGS) entry which is preliminary data.</text>
</comment>
<dbReference type="InterPro" id="IPR003439">
    <property type="entry name" value="ABC_transporter-like_ATP-bd"/>
</dbReference>
<sequence length="201" mass="21133">MYRGRSGELFDGLTHHFTPGEMTAITGGSGRGKSTLLYIVGLLLAPTSGAVRLDGADVGRLPDAARSALRAHSIGFVFQDASLDPTRTILDSVLEPALYAGRARKSALERARDLLDQLGVGERADHRPGEISGGQAQRVAVARALVNEPGVLLADEPTGNLDRENAATVLDALRTAAKGVTTVIATHDPFVVDHADHVLAL</sequence>
<dbReference type="EMBL" id="JACSPN010000035">
    <property type="protein sequence ID" value="MBE7702154.1"/>
    <property type="molecule type" value="Genomic_DNA"/>
</dbReference>
<keyword evidence="2" id="KW-0547">Nucleotide-binding</keyword>
<evidence type="ECO:0000313" key="5">
    <source>
        <dbReference type="EMBL" id="MBE7702154.1"/>
    </source>
</evidence>
<organism evidence="5 6">
    <name type="scientific">Oerskovia douganii</name>
    <dbReference type="NCBI Taxonomy" id="2762210"/>
    <lineage>
        <taxon>Bacteria</taxon>
        <taxon>Bacillati</taxon>
        <taxon>Actinomycetota</taxon>
        <taxon>Actinomycetes</taxon>
        <taxon>Micrococcales</taxon>
        <taxon>Cellulomonadaceae</taxon>
        <taxon>Oerskovia</taxon>
    </lineage>
</organism>
<dbReference type="CDD" id="cd03255">
    <property type="entry name" value="ABC_MJ0796_LolCDE_FtsE"/>
    <property type="match status" value="1"/>
</dbReference>
<evidence type="ECO:0000256" key="3">
    <source>
        <dbReference type="ARBA" id="ARBA00022840"/>
    </source>
</evidence>
<dbReference type="PANTHER" id="PTHR24220">
    <property type="entry name" value="IMPORT ATP-BINDING PROTEIN"/>
    <property type="match status" value="1"/>
</dbReference>
<protein>
    <submittedName>
        <fullName evidence="5">ABC transporter ATP-binding protein</fullName>
    </submittedName>
</protein>
<dbReference type="InterPro" id="IPR017911">
    <property type="entry name" value="MacB-like_ATP-bd"/>
</dbReference>
<evidence type="ECO:0000259" key="4">
    <source>
        <dbReference type="PROSITE" id="PS50893"/>
    </source>
</evidence>
<evidence type="ECO:0000256" key="2">
    <source>
        <dbReference type="ARBA" id="ARBA00022741"/>
    </source>
</evidence>
<keyword evidence="1" id="KW-0813">Transport</keyword>
<reference evidence="5 6" key="1">
    <citation type="submission" date="2020-08" db="EMBL/GenBank/DDBJ databases">
        <title>A Genomic Blueprint of the Chicken Gut Microbiome.</title>
        <authorList>
            <person name="Gilroy R."/>
            <person name="Ravi A."/>
            <person name="Getino M."/>
            <person name="Pursley I."/>
            <person name="Horton D.L."/>
            <person name="Alikhan N.-F."/>
            <person name="Baker D."/>
            <person name="Gharbi K."/>
            <person name="Hall N."/>
            <person name="Watson M."/>
            <person name="Adriaenssens E.M."/>
            <person name="Foster-Nyarko E."/>
            <person name="Jarju S."/>
            <person name="Secka A."/>
            <person name="Antonio M."/>
            <person name="Oren A."/>
            <person name="Chaudhuri R."/>
            <person name="La Ragione R.M."/>
            <person name="Hildebrand F."/>
            <person name="Pallen M.J."/>
        </authorList>
    </citation>
    <scope>NUCLEOTIDE SEQUENCE [LARGE SCALE GENOMIC DNA]</scope>
    <source>
        <strain evidence="5 6">Sa1BUA8</strain>
    </source>
</reference>
<dbReference type="GO" id="GO:0005886">
    <property type="term" value="C:plasma membrane"/>
    <property type="evidence" value="ECO:0007669"/>
    <property type="project" value="TreeGrafter"/>
</dbReference>